<dbReference type="Pfam" id="PF00078">
    <property type="entry name" value="RVT_1"/>
    <property type="match status" value="1"/>
</dbReference>
<protein>
    <recommendedName>
        <fullName evidence="1">Reverse transcriptase domain-containing protein</fullName>
    </recommendedName>
</protein>
<organism evidence="2">
    <name type="scientific">Fagus sylvatica</name>
    <name type="common">Beechnut</name>
    <dbReference type="NCBI Taxonomy" id="28930"/>
    <lineage>
        <taxon>Eukaryota</taxon>
        <taxon>Viridiplantae</taxon>
        <taxon>Streptophyta</taxon>
        <taxon>Embryophyta</taxon>
        <taxon>Tracheophyta</taxon>
        <taxon>Spermatophyta</taxon>
        <taxon>Magnoliopsida</taxon>
        <taxon>eudicotyledons</taxon>
        <taxon>Gunneridae</taxon>
        <taxon>Pentapetalae</taxon>
        <taxon>rosids</taxon>
        <taxon>fabids</taxon>
        <taxon>Fagales</taxon>
        <taxon>Fagaceae</taxon>
        <taxon>Fagus</taxon>
    </lineage>
</organism>
<dbReference type="PANTHER" id="PTHR33116:SF86">
    <property type="entry name" value="REVERSE TRANSCRIPTASE DOMAIN-CONTAINING PROTEIN"/>
    <property type="match status" value="1"/>
</dbReference>
<feature type="domain" description="Reverse transcriptase" evidence="1">
    <location>
        <begin position="305"/>
        <end position="586"/>
    </location>
</feature>
<proteinExistence type="predicted"/>
<dbReference type="EMBL" id="OIVN01000044">
    <property type="protein sequence ID" value="SPC73173.1"/>
    <property type="molecule type" value="Genomic_DNA"/>
</dbReference>
<dbReference type="GO" id="GO:0004523">
    <property type="term" value="F:RNA-DNA hybrid ribonuclease activity"/>
    <property type="evidence" value="ECO:0007669"/>
    <property type="project" value="InterPro"/>
</dbReference>
<dbReference type="InterPro" id="IPR043502">
    <property type="entry name" value="DNA/RNA_pol_sf"/>
</dbReference>
<dbReference type="InterPro" id="IPR026960">
    <property type="entry name" value="RVT-Znf"/>
</dbReference>
<dbReference type="PANTHER" id="PTHR33116">
    <property type="entry name" value="REVERSE TRANSCRIPTASE ZINC-BINDING DOMAIN-CONTAINING PROTEIN-RELATED-RELATED"/>
    <property type="match status" value="1"/>
</dbReference>
<sequence length="1174" mass="133480">MGLGHLRRDCKWGKHLNYGKSYGKWMLAESIHVKSNKVSDLLFMDVIDAHLEEGRKASIKDQTIEEEPTVVASAVLEDEVLVQSEPAATTNLNLDLLALDKSLEMTIERGKARFLSWAAIMHPKDSLKPNIVPFSGEIRDISEESPMVVDRERLGFLKHYIIPFVGIAGGLCLAWKEEIELERRKVDYLLEKLLDLSCDLFWTLVISLTWVLKGDEAIGNCFVSSFSTLFQSSNPPFPDELCNLLEPMISDDDNSYLCNVPSNEEIKETLFSMSSHKSPSPDGSPHFFKHYWRFVNKEVVEAVKNFFQSGRLLKQINHTFIALIPKVEGAASVNQFKPISLCNVIYKLISKISASRLKVMLPKFISPWQGAVVPGRLIQDNSIIVYEVINAMKNSKGKQGYMALKMDMDKAYDRLEWSILLKIMEKLGFNGKWVALIHECISTPYFSILMNGSPHGFFSSSRGLRQGDPLSPFLFIIGAEILSRILHKVESEGQFKGFQLARLCPRVSHLLFANDLIIFSRASMEDVAAIQGFIDKYQLWLGQKVNVKKFVALFSKKVPQGYQRRLCRLLGLTNSPFHSKYLGLPLSIDKSRTNTLEYVVERVQNKVQGWKRQILSQASRTCLIRSVAAATPIYPMSSLIFPKSTCARIDAILRDFLWGKKEDKGVLYLKAWDSICTPKSVGGLGIRRSIDMNKALLAKMGWSVAIAKKSNVSSWAWQSILSSRNTLSKGICWRVSKGIGLDAWNASWIPSMPDFKPRPRIEGVFPVNWVSELIHEGSRSWDRNKLVECFDDETMNQVMLIPLGQFPQDDKLIWFPSRSGSFSTKTAFWIDQQPRFDNTGPLSKPEWKSLWKLKIHDRLKLLLWKRVWNSLPTRDNLRVRFHLDSLLCPLCDSRIETLKHLFIECPISRIAWSLSPWSIQFDPSLFHSFVDWIKLILKPSGLGIQKLEESLFSLYAAISCDVIWRRRNEVLQNPGPLYPKKIANNIRQIYYSHYQAWEYKVFDQGKSLGWRPPNPPSIKINFDAAVGVECVGLSTICRDHRARVLFIWTVVHDLIDPLLAEAKAALLAVRKAFEASFHSIVLEGDSLLVIQAIQNLPSAQIWIIDSVIFDIQSLLTKFSFWYASHAYRELNTTAHSIARWTLSCNCSGTFPISTIPSTVLEEWVEGIGSPAFGD</sequence>
<gene>
    <name evidence="2" type="ORF">FSB_LOCUS1055</name>
</gene>
<dbReference type="PROSITE" id="PS50878">
    <property type="entry name" value="RT_POL"/>
    <property type="match status" value="1"/>
</dbReference>
<evidence type="ECO:0000313" key="2">
    <source>
        <dbReference type="EMBL" id="SPC73173.1"/>
    </source>
</evidence>
<dbReference type="InterPro" id="IPR036397">
    <property type="entry name" value="RNaseH_sf"/>
</dbReference>
<dbReference type="GO" id="GO:0003676">
    <property type="term" value="F:nucleic acid binding"/>
    <property type="evidence" value="ECO:0007669"/>
    <property type="project" value="InterPro"/>
</dbReference>
<name>A0A2N9EEM6_FAGSY</name>
<dbReference type="SUPFAM" id="SSF53098">
    <property type="entry name" value="Ribonuclease H-like"/>
    <property type="match status" value="1"/>
</dbReference>
<dbReference type="Pfam" id="PF13966">
    <property type="entry name" value="zf-RVT"/>
    <property type="match status" value="1"/>
</dbReference>
<accession>A0A2N9EEM6</accession>
<reference evidence="2" key="1">
    <citation type="submission" date="2018-02" db="EMBL/GenBank/DDBJ databases">
        <authorList>
            <person name="Cohen D.B."/>
            <person name="Kent A.D."/>
        </authorList>
    </citation>
    <scope>NUCLEOTIDE SEQUENCE</scope>
</reference>
<dbReference type="InterPro" id="IPR000477">
    <property type="entry name" value="RT_dom"/>
</dbReference>
<dbReference type="AlphaFoldDB" id="A0A2N9EEM6"/>
<dbReference type="Pfam" id="PF13456">
    <property type="entry name" value="RVT_3"/>
    <property type="match status" value="1"/>
</dbReference>
<dbReference type="SUPFAM" id="SSF56672">
    <property type="entry name" value="DNA/RNA polymerases"/>
    <property type="match status" value="1"/>
</dbReference>
<dbReference type="InterPro" id="IPR002156">
    <property type="entry name" value="RNaseH_domain"/>
</dbReference>
<dbReference type="InterPro" id="IPR012337">
    <property type="entry name" value="RNaseH-like_sf"/>
</dbReference>
<dbReference type="Gene3D" id="3.30.420.10">
    <property type="entry name" value="Ribonuclease H-like superfamily/Ribonuclease H"/>
    <property type="match status" value="1"/>
</dbReference>
<evidence type="ECO:0000259" key="1">
    <source>
        <dbReference type="PROSITE" id="PS50878"/>
    </source>
</evidence>
<dbReference type="CDD" id="cd01650">
    <property type="entry name" value="RT_nLTR_like"/>
    <property type="match status" value="1"/>
</dbReference>